<evidence type="ECO:0000313" key="2">
    <source>
        <dbReference type="EMBL" id="MXN17399.1"/>
    </source>
</evidence>
<protein>
    <submittedName>
        <fullName evidence="2">Serine hydrolase</fullName>
    </submittedName>
</protein>
<dbReference type="Pfam" id="PF00144">
    <property type="entry name" value="Beta-lactamase"/>
    <property type="match status" value="1"/>
</dbReference>
<dbReference type="EMBL" id="WUMU01000004">
    <property type="protein sequence ID" value="MXN17399.1"/>
    <property type="molecule type" value="Genomic_DNA"/>
</dbReference>
<dbReference type="Gene3D" id="3.40.710.10">
    <property type="entry name" value="DD-peptidase/beta-lactamase superfamily"/>
    <property type="match status" value="1"/>
</dbReference>
<organism evidence="2 3">
    <name type="scientific">Pseudooceanicola albus</name>
    <dbReference type="NCBI Taxonomy" id="2692189"/>
    <lineage>
        <taxon>Bacteria</taxon>
        <taxon>Pseudomonadati</taxon>
        <taxon>Pseudomonadota</taxon>
        <taxon>Alphaproteobacteria</taxon>
        <taxon>Rhodobacterales</taxon>
        <taxon>Paracoccaceae</taxon>
        <taxon>Pseudooceanicola</taxon>
    </lineage>
</organism>
<evidence type="ECO:0000313" key="3">
    <source>
        <dbReference type="Proteomes" id="UP000477911"/>
    </source>
</evidence>
<dbReference type="PANTHER" id="PTHR43283:SF3">
    <property type="entry name" value="BETA-LACTAMASE FAMILY PROTEIN (AFU_ORTHOLOGUE AFUA_5G07500)"/>
    <property type="match status" value="1"/>
</dbReference>
<dbReference type="GO" id="GO:0016787">
    <property type="term" value="F:hydrolase activity"/>
    <property type="evidence" value="ECO:0007669"/>
    <property type="project" value="UniProtKB-KW"/>
</dbReference>
<feature type="domain" description="Beta-lactamase-related" evidence="1">
    <location>
        <begin position="10"/>
        <end position="374"/>
    </location>
</feature>
<sequence length="382" mass="39715">MPSSSLDARLDAALDSALDQQRLVGAVVMVSRQGTPLYSRAAGVADRASGRPMRADAIFRLASVSKPFVAATVLRLAQDGVLDLDAPLSRWLPDFRPRLADGTAPAITLNQLLSHTSGLSYGFQEPPHSPYHHHRVSDGLDQPGLALAENLSRLARVPLGFEPGTRWQYSLGLDVLGAVVEAATGADLAKELERLVAAPLGLRDTGFALRDPARLVTPYGNGPGAPAEIAEGQMLPLDAPDTGVTFAPGRIHDAGSYPSGGAGMAGTAAEVLRFLEVICQGGAPLLGPQAGARMLQGQLDGLESSGPGWDWGMAGALVRDPARAETALPAGALQWGGVYGHNWVMHPASGLVAVALTNTAYEGMSGRFVTDVQAALATEMAA</sequence>
<keyword evidence="3" id="KW-1185">Reference proteome</keyword>
<dbReference type="InterPro" id="IPR050789">
    <property type="entry name" value="Diverse_Enzym_Activities"/>
</dbReference>
<name>A0A6L7G0D5_9RHOB</name>
<reference evidence="2 3" key="1">
    <citation type="submission" date="2019-12" db="EMBL/GenBank/DDBJ databases">
        <authorList>
            <person name="Li M."/>
        </authorList>
    </citation>
    <scope>NUCLEOTIDE SEQUENCE [LARGE SCALE GENOMIC DNA]</scope>
    <source>
        <strain evidence="2 3">GBMRC 2024</strain>
    </source>
</reference>
<dbReference type="PANTHER" id="PTHR43283">
    <property type="entry name" value="BETA-LACTAMASE-RELATED"/>
    <property type="match status" value="1"/>
</dbReference>
<accession>A0A6L7G0D5</accession>
<dbReference type="Proteomes" id="UP000477911">
    <property type="component" value="Unassembled WGS sequence"/>
</dbReference>
<dbReference type="AlphaFoldDB" id="A0A6L7G0D5"/>
<proteinExistence type="predicted"/>
<dbReference type="SUPFAM" id="SSF56601">
    <property type="entry name" value="beta-lactamase/transpeptidase-like"/>
    <property type="match status" value="1"/>
</dbReference>
<keyword evidence="2" id="KW-0378">Hydrolase</keyword>
<comment type="caution">
    <text evidence="2">The sequence shown here is derived from an EMBL/GenBank/DDBJ whole genome shotgun (WGS) entry which is preliminary data.</text>
</comment>
<gene>
    <name evidence="2" type="ORF">GR170_06105</name>
</gene>
<dbReference type="InterPro" id="IPR001466">
    <property type="entry name" value="Beta-lactam-related"/>
</dbReference>
<evidence type="ECO:0000259" key="1">
    <source>
        <dbReference type="Pfam" id="PF00144"/>
    </source>
</evidence>
<dbReference type="InterPro" id="IPR012338">
    <property type="entry name" value="Beta-lactam/transpept-like"/>
</dbReference>